<keyword evidence="1" id="KW-0732">Signal</keyword>
<evidence type="ECO:0008006" key="4">
    <source>
        <dbReference type="Google" id="ProtNLM"/>
    </source>
</evidence>
<evidence type="ECO:0000313" key="2">
    <source>
        <dbReference type="EMBL" id="KOR82077.1"/>
    </source>
</evidence>
<name>A0A0M1NIZ4_9BACL</name>
<gene>
    <name evidence="2" type="ORF">AM231_21175</name>
</gene>
<proteinExistence type="predicted"/>
<reference evidence="3" key="1">
    <citation type="submission" date="2015-08" db="EMBL/GenBank/DDBJ databases">
        <title>Genome sequencing project for genomic taxonomy and phylogenomics of Bacillus-like bacteria.</title>
        <authorList>
            <person name="Liu B."/>
            <person name="Wang J."/>
            <person name="Zhu Y."/>
            <person name="Liu G."/>
            <person name="Chen Q."/>
            <person name="Chen Z."/>
            <person name="Lan J."/>
            <person name="Che J."/>
            <person name="Ge C."/>
            <person name="Shi H."/>
            <person name="Pan Z."/>
            <person name="Liu X."/>
        </authorList>
    </citation>
    <scope>NUCLEOTIDE SEQUENCE [LARGE SCALE GENOMIC DNA]</scope>
    <source>
        <strain evidence="3">FJAT-22460</strain>
    </source>
</reference>
<protein>
    <recommendedName>
        <fullName evidence="4">SH3b domain-containing protein</fullName>
    </recommendedName>
</protein>
<dbReference type="Proteomes" id="UP000036932">
    <property type="component" value="Unassembled WGS sequence"/>
</dbReference>
<organism evidence="2 3">
    <name type="scientific">Paenibacillus solani</name>
    <dbReference type="NCBI Taxonomy" id="1705565"/>
    <lineage>
        <taxon>Bacteria</taxon>
        <taxon>Bacillati</taxon>
        <taxon>Bacillota</taxon>
        <taxon>Bacilli</taxon>
        <taxon>Bacillales</taxon>
        <taxon>Paenibacillaceae</taxon>
        <taxon>Paenibacillus</taxon>
    </lineage>
</organism>
<accession>A0A0M1NIZ4</accession>
<keyword evidence="3" id="KW-1185">Reference proteome</keyword>
<dbReference type="EMBL" id="LIUT01000005">
    <property type="protein sequence ID" value="KOR82077.1"/>
    <property type="molecule type" value="Genomic_DNA"/>
</dbReference>
<dbReference type="PATRIC" id="fig|1705565.3.peg.158"/>
<evidence type="ECO:0000256" key="1">
    <source>
        <dbReference type="SAM" id="SignalP"/>
    </source>
</evidence>
<dbReference type="AlphaFoldDB" id="A0A0M1NIZ4"/>
<feature type="chain" id="PRO_5005620147" description="SH3b domain-containing protein" evidence="1">
    <location>
        <begin position="24"/>
        <end position="129"/>
    </location>
</feature>
<evidence type="ECO:0000313" key="3">
    <source>
        <dbReference type="Proteomes" id="UP000036932"/>
    </source>
</evidence>
<comment type="caution">
    <text evidence="2">The sequence shown here is derived from an EMBL/GenBank/DDBJ whole genome shotgun (WGS) entry which is preliminary data.</text>
</comment>
<feature type="signal peptide" evidence="1">
    <location>
        <begin position="1"/>
        <end position="23"/>
    </location>
</feature>
<sequence length="129" mass="13694">MKKTLSITAALALALSLTAVASADPVNGTVAEPVNGAVTDTSGAVTDTSGALPILTDEPVIKPHEVVLVPTPMIELTETTYFYNAPNGEKLGALAPQKIDTTDVRYDVVFGGEWVEVYTWLGKAWIYVE</sequence>
<dbReference type="RefSeq" id="WP_053491467.1">
    <property type="nucleotide sequence ID" value="NZ_LIUT01000005.1"/>
</dbReference>
<dbReference type="OrthoDB" id="2666323at2"/>